<reference evidence="2 3" key="1">
    <citation type="journal article" date="2012" name="J. Bacteriol.">
        <title>Draft Genome Sequence of Agrobacterium albertimagni Strain AOL15.</title>
        <authorList>
            <person name="Trimble W.L."/>
            <person name="Phung le T."/>
            <person name="Meyer F."/>
            <person name="Gilbert J.A."/>
            <person name="Silver S."/>
        </authorList>
    </citation>
    <scope>NUCLEOTIDE SEQUENCE [LARGE SCALE GENOMIC DNA]</scope>
    <source>
        <strain evidence="2 3">AOL15</strain>
    </source>
</reference>
<dbReference type="PROSITE" id="PS51819">
    <property type="entry name" value="VOC"/>
    <property type="match status" value="1"/>
</dbReference>
<comment type="caution">
    <text evidence="2">The sequence shown here is derived from an EMBL/GenBank/DDBJ whole genome shotgun (WGS) entry which is preliminary data.</text>
</comment>
<dbReference type="PANTHER" id="PTHR36437:SF2">
    <property type="entry name" value="GLYOXALASE_BLEOMYCIN RESISTANCE PROTEIN_DIOXYGENASE"/>
    <property type="match status" value="1"/>
</dbReference>
<dbReference type="PANTHER" id="PTHR36437">
    <property type="entry name" value="GLYOXALASE/BLEOMYCIN RESISTANCE PROTEIN/DIOXYGENASE"/>
    <property type="match status" value="1"/>
</dbReference>
<dbReference type="Pfam" id="PF00903">
    <property type="entry name" value="Glyoxalase"/>
    <property type="match status" value="1"/>
</dbReference>
<evidence type="ECO:0000313" key="3">
    <source>
        <dbReference type="Proteomes" id="UP000007123"/>
    </source>
</evidence>
<dbReference type="RefSeq" id="WP_006724953.1">
    <property type="nucleotide sequence ID" value="NZ_ALJF01000004.1"/>
</dbReference>
<dbReference type="eggNOG" id="COG0346">
    <property type="taxonomic scope" value="Bacteria"/>
</dbReference>
<dbReference type="InterPro" id="IPR004360">
    <property type="entry name" value="Glyas_Fos-R_dOase_dom"/>
</dbReference>
<sequence length="142" mass="15309">MSGNALFLVSLVVDDYDRAKAFYCDGLGFDCVQDEVQPGGKRWLVVRPTGADGASLLLAEASNDAQRAAIGNQTGGRVGFFLKTDDFARDHAHFVKAGVVFKEVPRREVYGTVAVFQDPYGNLWDLIEPAPAEPSLSAEVSA</sequence>
<protein>
    <submittedName>
        <fullName evidence="2">Glyoxalase/bleomycin resistance protein/dioxygenase</fullName>
    </submittedName>
</protein>
<dbReference type="Gene3D" id="3.10.180.10">
    <property type="entry name" value="2,3-Dihydroxybiphenyl 1,2-Dioxygenase, domain 1"/>
    <property type="match status" value="1"/>
</dbReference>
<dbReference type="OrthoDB" id="9794917at2"/>
<dbReference type="STRING" id="1156935.QWE_04773"/>
<keyword evidence="2" id="KW-0223">Dioxygenase</keyword>
<gene>
    <name evidence="2" type="ORF">QWE_04773</name>
</gene>
<evidence type="ECO:0000259" key="1">
    <source>
        <dbReference type="PROSITE" id="PS51819"/>
    </source>
</evidence>
<dbReference type="AlphaFoldDB" id="K2Q5C7"/>
<evidence type="ECO:0000313" key="2">
    <source>
        <dbReference type="EMBL" id="EKF60350.1"/>
    </source>
</evidence>
<organism evidence="2 3">
    <name type="scientific">Agrobacterium albertimagni AOL15</name>
    <dbReference type="NCBI Taxonomy" id="1156935"/>
    <lineage>
        <taxon>Bacteria</taxon>
        <taxon>Pseudomonadati</taxon>
        <taxon>Pseudomonadota</taxon>
        <taxon>Alphaproteobacteria</taxon>
        <taxon>Hyphomicrobiales</taxon>
        <taxon>Rhizobiaceae</taxon>
        <taxon>Rhizobium/Agrobacterium group</taxon>
        <taxon>Agrobacterium</taxon>
    </lineage>
</organism>
<dbReference type="CDD" id="cd07263">
    <property type="entry name" value="VOC_like"/>
    <property type="match status" value="1"/>
</dbReference>
<dbReference type="SUPFAM" id="SSF54593">
    <property type="entry name" value="Glyoxalase/Bleomycin resistance protein/Dihydroxybiphenyl dioxygenase"/>
    <property type="match status" value="1"/>
</dbReference>
<dbReference type="GO" id="GO:0051213">
    <property type="term" value="F:dioxygenase activity"/>
    <property type="evidence" value="ECO:0007669"/>
    <property type="project" value="UniProtKB-KW"/>
</dbReference>
<name>K2Q5C7_9HYPH</name>
<proteinExistence type="predicted"/>
<dbReference type="PATRIC" id="fig|1156935.5.peg.964"/>
<accession>K2Q5C7</accession>
<keyword evidence="3" id="KW-1185">Reference proteome</keyword>
<dbReference type="EMBL" id="ALJF01000004">
    <property type="protein sequence ID" value="EKF60350.1"/>
    <property type="molecule type" value="Genomic_DNA"/>
</dbReference>
<feature type="domain" description="VOC" evidence="1">
    <location>
        <begin position="4"/>
        <end position="129"/>
    </location>
</feature>
<dbReference type="InterPro" id="IPR037523">
    <property type="entry name" value="VOC_core"/>
</dbReference>
<dbReference type="Proteomes" id="UP000007123">
    <property type="component" value="Unassembled WGS sequence"/>
</dbReference>
<keyword evidence="2" id="KW-0560">Oxidoreductase</keyword>
<dbReference type="InterPro" id="IPR029068">
    <property type="entry name" value="Glyas_Bleomycin-R_OHBP_Dase"/>
</dbReference>